<protein>
    <submittedName>
        <fullName evidence="2">Deoxyribose-phosphate aldolase</fullName>
    </submittedName>
</protein>
<organism evidence="2 3">
    <name type="scientific">Labeo rohita</name>
    <name type="common">Indian major carp</name>
    <name type="synonym">Cyprinus rohita</name>
    <dbReference type="NCBI Taxonomy" id="84645"/>
    <lineage>
        <taxon>Eukaryota</taxon>
        <taxon>Metazoa</taxon>
        <taxon>Chordata</taxon>
        <taxon>Craniata</taxon>
        <taxon>Vertebrata</taxon>
        <taxon>Euteleostomi</taxon>
        <taxon>Actinopterygii</taxon>
        <taxon>Neopterygii</taxon>
        <taxon>Teleostei</taxon>
        <taxon>Ostariophysi</taxon>
        <taxon>Cypriniformes</taxon>
        <taxon>Cyprinidae</taxon>
        <taxon>Labeoninae</taxon>
        <taxon>Labeonini</taxon>
        <taxon>Labeo</taxon>
    </lineage>
</organism>
<dbReference type="Proteomes" id="UP000830375">
    <property type="component" value="Unassembled WGS sequence"/>
</dbReference>
<proteinExistence type="predicted"/>
<name>A0ABQ8MMH4_LABRO</name>
<gene>
    <name evidence="2" type="ORF">H4Q32_002190</name>
</gene>
<keyword evidence="3" id="KW-1185">Reference proteome</keyword>
<feature type="region of interest" description="Disordered" evidence="1">
    <location>
        <begin position="95"/>
        <end position="116"/>
    </location>
</feature>
<reference evidence="2 3" key="1">
    <citation type="submission" date="2022-01" db="EMBL/GenBank/DDBJ databases">
        <title>A high-quality chromosome-level genome assembly of rohu carp, Labeo rohita.</title>
        <authorList>
            <person name="Arick M.A. II"/>
            <person name="Hsu C.-Y."/>
            <person name="Magbanua Z."/>
            <person name="Pechanova O."/>
            <person name="Grover C."/>
            <person name="Miller E."/>
            <person name="Thrash A."/>
            <person name="Ezzel L."/>
            <person name="Alam S."/>
            <person name="Benzie J."/>
            <person name="Hamilton M."/>
            <person name="Karsi A."/>
            <person name="Lawrence M.L."/>
            <person name="Peterson D.G."/>
        </authorList>
    </citation>
    <scope>NUCLEOTIDE SEQUENCE [LARGE SCALE GENOMIC DNA]</scope>
    <source>
        <strain evidence="3">BAU-BD-2019</strain>
        <tissue evidence="2">Blood</tissue>
    </source>
</reference>
<evidence type="ECO:0000256" key="1">
    <source>
        <dbReference type="SAM" id="MobiDB-lite"/>
    </source>
</evidence>
<comment type="caution">
    <text evidence="2">The sequence shown here is derived from an EMBL/GenBank/DDBJ whole genome shotgun (WGS) entry which is preliminary data.</text>
</comment>
<sequence>MSPFMGTVKSALIEDSARAGHTEPKSRHVVPCIFLEGVRHTGPGMAQCSSVHPPPPIALLPQVIRQVREVRYLVLQVAVLYSVVVPLVDTAAGNSSLANSAKKGPPLPSERDDLSSPVQVVEPSCVASLQEYLQLPMRCPNLGLVHSLESTGHYPSSSHLEEAAKLLCSVRAPTFYVECSGQFHQSEQLFCPRRSEGEWRPSGHGPAESLLETSVQQLAGLRLLGFITWTSLPFRHGFCMPSHLLPLLVIRAIFAECSGRVSWVLLIPGLLWPY</sequence>
<accession>A0ABQ8MMH4</accession>
<evidence type="ECO:0000313" key="2">
    <source>
        <dbReference type="EMBL" id="KAI2664069.1"/>
    </source>
</evidence>
<evidence type="ECO:0000313" key="3">
    <source>
        <dbReference type="Proteomes" id="UP000830375"/>
    </source>
</evidence>
<dbReference type="EMBL" id="JACTAM010000005">
    <property type="protein sequence ID" value="KAI2664069.1"/>
    <property type="molecule type" value="Genomic_DNA"/>
</dbReference>